<keyword evidence="4 5" id="KW-0720">Serine protease</keyword>
<keyword evidence="3 5" id="KW-0378">Hydrolase</keyword>
<organism evidence="9 10">
    <name type="scientific">Deinococcus irradiatisoli</name>
    <dbReference type="NCBI Taxonomy" id="2202254"/>
    <lineage>
        <taxon>Bacteria</taxon>
        <taxon>Thermotogati</taxon>
        <taxon>Deinococcota</taxon>
        <taxon>Deinococci</taxon>
        <taxon>Deinococcales</taxon>
        <taxon>Deinococcaceae</taxon>
        <taxon>Deinococcus</taxon>
    </lineage>
</organism>
<dbReference type="Proteomes" id="UP000245368">
    <property type="component" value="Chromosome"/>
</dbReference>
<dbReference type="PROSITE" id="PS51892">
    <property type="entry name" value="SUBTILASE"/>
    <property type="match status" value="1"/>
</dbReference>
<dbReference type="PRINTS" id="PR00723">
    <property type="entry name" value="SUBTILISIN"/>
</dbReference>
<dbReference type="InterPro" id="IPR015500">
    <property type="entry name" value="Peptidase_S8_subtilisin-rel"/>
</dbReference>
<dbReference type="KEGG" id="dez:DKM44_14560"/>
<dbReference type="Pfam" id="PF00082">
    <property type="entry name" value="Peptidase_S8"/>
    <property type="match status" value="1"/>
</dbReference>
<reference evidence="9 10" key="1">
    <citation type="submission" date="2018-05" db="EMBL/GenBank/DDBJ databases">
        <title>Complete Genome Sequence of Deinococcus sp. strain 17bor-2.</title>
        <authorList>
            <person name="Srinivasan S."/>
        </authorList>
    </citation>
    <scope>NUCLEOTIDE SEQUENCE [LARGE SCALE GENOMIC DNA]</scope>
    <source>
        <strain evidence="9 10">17bor-2</strain>
    </source>
</reference>
<feature type="active site" description="Charge relay system" evidence="5">
    <location>
        <position position="229"/>
    </location>
</feature>
<dbReference type="RefSeq" id="WP_109828023.1">
    <property type="nucleotide sequence ID" value="NZ_CP029494.1"/>
</dbReference>
<dbReference type="InterPro" id="IPR036852">
    <property type="entry name" value="Peptidase_S8/S53_dom_sf"/>
</dbReference>
<dbReference type="SUPFAM" id="SSF52743">
    <property type="entry name" value="Subtilisin-like"/>
    <property type="match status" value="1"/>
</dbReference>
<evidence type="ECO:0000256" key="5">
    <source>
        <dbReference type="PROSITE-ProRule" id="PRU01240"/>
    </source>
</evidence>
<protein>
    <submittedName>
        <fullName evidence="9">Peptidase S8</fullName>
    </submittedName>
</protein>
<evidence type="ECO:0000256" key="3">
    <source>
        <dbReference type="ARBA" id="ARBA00022801"/>
    </source>
</evidence>
<evidence type="ECO:0000256" key="6">
    <source>
        <dbReference type="RuleBase" id="RU003355"/>
    </source>
</evidence>
<keyword evidence="7" id="KW-0732">Signal</keyword>
<evidence type="ECO:0000313" key="9">
    <source>
        <dbReference type="EMBL" id="AWN24298.1"/>
    </source>
</evidence>
<dbReference type="InterPro" id="IPR000209">
    <property type="entry name" value="Peptidase_S8/S53_dom"/>
</dbReference>
<dbReference type="PROSITE" id="PS51257">
    <property type="entry name" value="PROKAR_LIPOPROTEIN"/>
    <property type="match status" value="1"/>
</dbReference>
<name>A0A2Z3JST3_9DEIO</name>
<dbReference type="PROSITE" id="PS00138">
    <property type="entry name" value="SUBTILASE_SER"/>
    <property type="match status" value="1"/>
</dbReference>
<evidence type="ECO:0000259" key="8">
    <source>
        <dbReference type="Pfam" id="PF00082"/>
    </source>
</evidence>
<keyword evidence="2 5" id="KW-0645">Protease</keyword>
<gene>
    <name evidence="9" type="ORF">DKM44_14560</name>
</gene>
<dbReference type="GO" id="GO:0004252">
    <property type="term" value="F:serine-type endopeptidase activity"/>
    <property type="evidence" value="ECO:0007669"/>
    <property type="project" value="UniProtKB-UniRule"/>
</dbReference>
<evidence type="ECO:0000313" key="10">
    <source>
        <dbReference type="Proteomes" id="UP000245368"/>
    </source>
</evidence>
<dbReference type="GO" id="GO:0006508">
    <property type="term" value="P:proteolysis"/>
    <property type="evidence" value="ECO:0007669"/>
    <property type="project" value="UniProtKB-KW"/>
</dbReference>
<dbReference type="Gene3D" id="3.40.50.200">
    <property type="entry name" value="Peptidase S8/S53 domain"/>
    <property type="match status" value="1"/>
</dbReference>
<evidence type="ECO:0000256" key="2">
    <source>
        <dbReference type="ARBA" id="ARBA00022670"/>
    </source>
</evidence>
<dbReference type="EMBL" id="CP029494">
    <property type="protein sequence ID" value="AWN24298.1"/>
    <property type="molecule type" value="Genomic_DNA"/>
</dbReference>
<evidence type="ECO:0000256" key="4">
    <source>
        <dbReference type="ARBA" id="ARBA00022825"/>
    </source>
</evidence>
<sequence>MSKTHKAFTPFLLLSLGLLGACSPSTPPARSSAALSAQSKTTTTTNLPKNYKYLHTLTITSSVTQANLQSMYGGYIVSYQPALGSAVVANNSSTKGTYDNATPEANTVKFKVSEQGVGVWATGFGTWSSGYGTWATGYGSWATGTTSAATTFTDNVPIWNAINLSQAQTLVPELGKGVKVAVIDTGIDLSHPAFQGKLDLAGAMDYLDGDSSPQEVNSATTGYSDGYGHGTAVADIVLQVAPNATILPIRVLDPSGGGDTATIASAISYAVSAGAKVINLSLGSSSDSSAVNSAIQNAVKQNVVVVAAAGNTGNTSVLYPAVNADTTTSQGLGSVGVGSINASYLKSSFSAYGSSLELEAPGENVMTAFPGGGVVKATGTSFSTPVVSGVLALAVSTGLTSGAVKTMMTNLNSTARAPSDPSLVASNLGYGSVDAYAFIHKYR</sequence>
<dbReference type="PANTHER" id="PTHR43399">
    <property type="entry name" value="SUBTILISIN-RELATED"/>
    <property type="match status" value="1"/>
</dbReference>
<dbReference type="InterPro" id="IPR023828">
    <property type="entry name" value="Peptidase_S8_Ser-AS"/>
</dbReference>
<dbReference type="AlphaFoldDB" id="A0A2Z3JST3"/>
<feature type="active site" description="Charge relay system" evidence="5">
    <location>
        <position position="184"/>
    </location>
</feature>
<feature type="domain" description="Peptidase S8/S53" evidence="8">
    <location>
        <begin position="175"/>
        <end position="431"/>
    </location>
</feature>
<comment type="similarity">
    <text evidence="1 5 6">Belongs to the peptidase S8 family.</text>
</comment>
<evidence type="ECO:0000256" key="7">
    <source>
        <dbReference type="SAM" id="SignalP"/>
    </source>
</evidence>
<feature type="active site" description="Charge relay system" evidence="5">
    <location>
        <position position="381"/>
    </location>
</feature>
<dbReference type="PANTHER" id="PTHR43399:SF4">
    <property type="entry name" value="CELL WALL-ASSOCIATED PROTEASE"/>
    <property type="match status" value="1"/>
</dbReference>
<accession>A0A2Z3JST3</accession>
<proteinExistence type="inferred from homology"/>
<keyword evidence="10" id="KW-1185">Reference proteome</keyword>
<feature type="signal peptide" evidence="7">
    <location>
        <begin position="1"/>
        <end position="21"/>
    </location>
</feature>
<dbReference type="InterPro" id="IPR051048">
    <property type="entry name" value="Peptidase_S8/S53_subtilisin"/>
</dbReference>
<dbReference type="PROSITE" id="PS00136">
    <property type="entry name" value="SUBTILASE_ASP"/>
    <property type="match status" value="1"/>
</dbReference>
<evidence type="ECO:0000256" key="1">
    <source>
        <dbReference type="ARBA" id="ARBA00011073"/>
    </source>
</evidence>
<feature type="chain" id="PRO_5016422472" evidence="7">
    <location>
        <begin position="22"/>
        <end position="443"/>
    </location>
</feature>
<dbReference type="OrthoDB" id="9790784at2"/>
<dbReference type="InterPro" id="IPR023827">
    <property type="entry name" value="Peptidase_S8_Asp-AS"/>
</dbReference>